<dbReference type="NCBIfam" id="TIGR00675">
    <property type="entry name" value="dcm"/>
    <property type="match status" value="1"/>
</dbReference>
<dbReference type="GO" id="GO:0003886">
    <property type="term" value="F:DNA (cytosine-5-)-methyltransferase activity"/>
    <property type="evidence" value="ECO:0007669"/>
    <property type="project" value="UniProtKB-EC"/>
</dbReference>
<evidence type="ECO:0000256" key="5">
    <source>
        <dbReference type="ARBA" id="ARBA00047422"/>
    </source>
</evidence>
<evidence type="ECO:0000256" key="2">
    <source>
        <dbReference type="ARBA" id="ARBA00022679"/>
    </source>
</evidence>
<dbReference type="PRINTS" id="PR00105">
    <property type="entry name" value="C5METTRFRASE"/>
</dbReference>
<evidence type="ECO:0000313" key="9">
    <source>
        <dbReference type="EMBL" id="MBA2933037.1"/>
    </source>
</evidence>
<dbReference type="InterPro" id="IPR031303">
    <property type="entry name" value="C5_meth_CS"/>
</dbReference>
<dbReference type="Pfam" id="PF00145">
    <property type="entry name" value="DNA_methylase"/>
    <property type="match status" value="1"/>
</dbReference>
<dbReference type="SUPFAM" id="SSF53335">
    <property type="entry name" value="S-adenosyl-L-methionine-dependent methyltransferases"/>
    <property type="match status" value="1"/>
</dbReference>
<evidence type="ECO:0000256" key="6">
    <source>
        <dbReference type="PROSITE-ProRule" id="PRU01016"/>
    </source>
</evidence>
<dbReference type="AlphaFoldDB" id="A0A838L1W1"/>
<dbReference type="PANTHER" id="PTHR10629">
    <property type="entry name" value="CYTOSINE-SPECIFIC METHYLTRANSFERASE"/>
    <property type="match status" value="1"/>
</dbReference>
<comment type="caution">
    <text evidence="9">The sequence shown here is derived from an EMBL/GenBank/DDBJ whole genome shotgun (WGS) entry which is preliminary data.</text>
</comment>
<evidence type="ECO:0000256" key="7">
    <source>
        <dbReference type="RuleBase" id="RU000416"/>
    </source>
</evidence>
<dbReference type="InterPro" id="IPR029063">
    <property type="entry name" value="SAM-dependent_MTases_sf"/>
</dbReference>
<proteinExistence type="inferred from homology"/>
<dbReference type="PROSITE" id="PS00094">
    <property type="entry name" value="C5_MTASE_1"/>
    <property type="match status" value="1"/>
</dbReference>
<dbReference type="EMBL" id="JACEIB010000001">
    <property type="protein sequence ID" value="MBA2933037.1"/>
    <property type="molecule type" value="Genomic_DNA"/>
</dbReference>
<evidence type="ECO:0000313" key="10">
    <source>
        <dbReference type="Proteomes" id="UP000570166"/>
    </source>
</evidence>
<dbReference type="InterPro" id="IPR050390">
    <property type="entry name" value="C5-Methyltransferase"/>
</dbReference>
<dbReference type="Proteomes" id="UP000570166">
    <property type="component" value="Unassembled WGS sequence"/>
</dbReference>
<comment type="similarity">
    <text evidence="6 7">Belongs to the class I-like SAM-binding methyltransferase superfamily. C5-methyltransferase family.</text>
</comment>
<evidence type="ECO:0000256" key="1">
    <source>
        <dbReference type="ARBA" id="ARBA00022603"/>
    </source>
</evidence>
<comment type="catalytic activity">
    <reaction evidence="5 8">
        <text>a 2'-deoxycytidine in DNA + S-adenosyl-L-methionine = a 5-methyl-2'-deoxycytidine in DNA + S-adenosyl-L-homocysteine + H(+)</text>
        <dbReference type="Rhea" id="RHEA:13681"/>
        <dbReference type="Rhea" id="RHEA-COMP:11369"/>
        <dbReference type="Rhea" id="RHEA-COMP:11370"/>
        <dbReference type="ChEBI" id="CHEBI:15378"/>
        <dbReference type="ChEBI" id="CHEBI:57856"/>
        <dbReference type="ChEBI" id="CHEBI:59789"/>
        <dbReference type="ChEBI" id="CHEBI:85452"/>
        <dbReference type="ChEBI" id="CHEBI:85454"/>
        <dbReference type="EC" id="2.1.1.37"/>
    </reaction>
</comment>
<reference evidence="9 10" key="1">
    <citation type="submission" date="2020-07" db="EMBL/GenBank/DDBJ databases">
        <authorList>
            <person name="Sun Q."/>
        </authorList>
    </citation>
    <scope>NUCLEOTIDE SEQUENCE [LARGE SCALE GENOMIC DNA]</scope>
    <source>
        <strain evidence="9 10">CGMCC 1.13654</strain>
    </source>
</reference>
<dbReference type="EC" id="2.1.1.37" evidence="8"/>
<keyword evidence="3 6" id="KW-0949">S-adenosyl-L-methionine</keyword>
<dbReference type="GO" id="GO:0009307">
    <property type="term" value="P:DNA restriction-modification system"/>
    <property type="evidence" value="ECO:0007669"/>
    <property type="project" value="UniProtKB-KW"/>
</dbReference>
<sequence length="416" mass="46400">MEKRYYIDLFSGCGGLSLGLRKAGWTSLFAVEAHAHAFETYKENHLRSPEEWPAWLPIAPSRIENLISDHRRELRGLAGSVSLVTGGPPCQGFSTAGRRRANDPRNAMVRHYLDFLKLVEPELVLLENVRGFTTMTHETGGSYAQFVRAELESLGYRVWSELLMASEWGVPQRRPRYFVIAARGPRLRGIDPFLRLRVARRTFLETRGLPVDREVTTEEAIGDLVTAGKRLVACDDGGVGGFQQIAYEPSARPTAYQALMRATADGPPNGLRLPRHSESTQARFQTVLATCKPGRPLDVGDRERLGMLKRSFTPLAADQPSCTVTTLPDDMLHYSEPRILTVRECARLQSFPDTFEFRGPYTTGGLGRASACPRYTQVGNAVPPLLGEAIGEMLRGLIDRRSELFDQRDEIPKVVC</sequence>
<dbReference type="InterPro" id="IPR018117">
    <property type="entry name" value="C5_DNA_meth_AS"/>
</dbReference>
<accession>A0A838L1W1</accession>
<keyword evidence="1 6" id="KW-0489">Methyltransferase</keyword>
<protein>
    <recommendedName>
        <fullName evidence="8">Cytosine-specific methyltransferase</fullName>
        <ecNumber evidence="8">2.1.1.37</ecNumber>
    </recommendedName>
</protein>
<name>A0A838L1W1_9SPHN</name>
<evidence type="ECO:0000256" key="4">
    <source>
        <dbReference type="ARBA" id="ARBA00022747"/>
    </source>
</evidence>
<dbReference type="PANTHER" id="PTHR10629:SF52">
    <property type="entry name" value="DNA (CYTOSINE-5)-METHYLTRANSFERASE 1"/>
    <property type="match status" value="1"/>
</dbReference>
<evidence type="ECO:0000256" key="8">
    <source>
        <dbReference type="RuleBase" id="RU000417"/>
    </source>
</evidence>
<dbReference type="Gene3D" id="3.40.50.150">
    <property type="entry name" value="Vaccinia Virus protein VP39"/>
    <property type="match status" value="1"/>
</dbReference>
<feature type="active site" evidence="6">
    <location>
        <position position="90"/>
    </location>
</feature>
<keyword evidence="2 6" id="KW-0808">Transferase</keyword>
<dbReference type="Gene3D" id="3.90.120.10">
    <property type="entry name" value="DNA Methylase, subunit A, domain 2"/>
    <property type="match status" value="1"/>
</dbReference>
<dbReference type="RefSeq" id="WP_160365097.1">
    <property type="nucleotide sequence ID" value="NZ_JACEIB010000001.1"/>
</dbReference>
<evidence type="ECO:0000256" key="3">
    <source>
        <dbReference type="ARBA" id="ARBA00022691"/>
    </source>
</evidence>
<dbReference type="InterPro" id="IPR001525">
    <property type="entry name" value="C5_MeTfrase"/>
</dbReference>
<organism evidence="9 10">
    <name type="scientific">Sphingomonas chungangi</name>
    <dbReference type="NCBI Taxonomy" id="2683589"/>
    <lineage>
        <taxon>Bacteria</taxon>
        <taxon>Pseudomonadati</taxon>
        <taxon>Pseudomonadota</taxon>
        <taxon>Alphaproteobacteria</taxon>
        <taxon>Sphingomonadales</taxon>
        <taxon>Sphingomonadaceae</taxon>
        <taxon>Sphingomonas</taxon>
    </lineage>
</organism>
<keyword evidence="4" id="KW-0680">Restriction system</keyword>
<dbReference type="PROSITE" id="PS51679">
    <property type="entry name" value="SAM_MT_C5"/>
    <property type="match status" value="1"/>
</dbReference>
<dbReference type="PROSITE" id="PS00095">
    <property type="entry name" value="C5_MTASE_2"/>
    <property type="match status" value="1"/>
</dbReference>
<dbReference type="GO" id="GO:0044027">
    <property type="term" value="P:negative regulation of gene expression via chromosomal CpG island methylation"/>
    <property type="evidence" value="ECO:0007669"/>
    <property type="project" value="TreeGrafter"/>
</dbReference>
<dbReference type="GO" id="GO:0032259">
    <property type="term" value="P:methylation"/>
    <property type="evidence" value="ECO:0007669"/>
    <property type="project" value="UniProtKB-KW"/>
</dbReference>
<keyword evidence="10" id="KW-1185">Reference proteome</keyword>
<dbReference type="GO" id="GO:0003677">
    <property type="term" value="F:DNA binding"/>
    <property type="evidence" value="ECO:0007669"/>
    <property type="project" value="TreeGrafter"/>
</dbReference>
<gene>
    <name evidence="9" type="ORF">HZF05_02895</name>
</gene>